<dbReference type="InterPro" id="IPR003501">
    <property type="entry name" value="PTS_EIIB_2/3"/>
</dbReference>
<dbReference type="Gene3D" id="3.40.50.2300">
    <property type="match status" value="1"/>
</dbReference>
<evidence type="ECO:0000256" key="1">
    <source>
        <dbReference type="ARBA" id="ARBA00022448"/>
    </source>
</evidence>
<dbReference type="EMBL" id="JPME01000005">
    <property type="protein sequence ID" value="KEZ91379.1"/>
    <property type="molecule type" value="Genomic_DNA"/>
</dbReference>
<keyword evidence="1" id="KW-0813">Transport</keyword>
<dbReference type="SUPFAM" id="SSF52794">
    <property type="entry name" value="PTS system IIB component-like"/>
    <property type="match status" value="1"/>
</dbReference>
<dbReference type="AlphaFoldDB" id="A0A084JQZ5"/>
<dbReference type="STRING" id="29354.IO98_03655"/>
<evidence type="ECO:0000256" key="7">
    <source>
        <dbReference type="PROSITE-ProRule" id="PRU00423"/>
    </source>
</evidence>
<keyword evidence="2" id="KW-0597">Phosphoprotein</keyword>
<dbReference type="InterPro" id="IPR036095">
    <property type="entry name" value="PTS_EIIB-like_sf"/>
</dbReference>
<keyword evidence="5" id="KW-0598">Phosphotransferase system</keyword>
<organism evidence="9 10">
    <name type="scientific">Lacrimispora celerecrescens</name>
    <dbReference type="NCBI Taxonomy" id="29354"/>
    <lineage>
        <taxon>Bacteria</taxon>
        <taxon>Bacillati</taxon>
        <taxon>Bacillota</taxon>
        <taxon>Clostridia</taxon>
        <taxon>Lachnospirales</taxon>
        <taxon>Lachnospiraceae</taxon>
        <taxon>Lacrimispora</taxon>
    </lineage>
</organism>
<name>A0A084JQZ5_9FIRM</name>
<feature type="modified residue" description="Phosphocysteine; by EIIA" evidence="7">
    <location>
        <position position="10"/>
    </location>
</feature>
<proteinExistence type="predicted"/>
<evidence type="ECO:0000256" key="6">
    <source>
        <dbReference type="ARBA" id="ARBA00022777"/>
    </source>
</evidence>
<dbReference type="Proteomes" id="UP000028525">
    <property type="component" value="Unassembled WGS sequence"/>
</dbReference>
<protein>
    <recommendedName>
        <fullName evidence="8">PTS EIIB type-3 domain-containing protein</fullName>
    </recommendedName>
</protein>
<feature type="domain" description="PTS EIIB type-3" evidence="8">
    <location>
        <begin position="3"/>
        <end position="103"/>
    </location>
</feature>
<dbReference type="GO" id="GO:0009401">
    <property type="term" value="P:phosphoenolpyruvate-dependent sugar phosphotransferase system"/>
    <property type="evidence" value="ECO:0007669"/>
    <property type="project" value="UniProtKB-KW"/>
</dbReference>
<evidence type="ECO:0000256" key="3">
    <source>
        <dbReference type="ARBA" id="ARBA00022597"/>
    </source>
</evidence>
<dbReference type="InterPro" id="IPR013012">
    <property type="entry name" value="PTS_EIIB_3"/>
</dbReference>
<sequence>MKKLKITLACAGGMSSSMLCKKIITASEKKGYTGTECEAYSVHSLQSAAPGSDVILLGPQVGYMKDSIVKKYPDIPVEVIYMKDYGMMNGEKIFNDMAEKFGW</sequence>
<keyword evidence="10" id="KW-1185">Reference proteome</keyword>
<evidence type="ECO:0000256" key="4">
    <source>
        <dbReference type="ARBA" id="ARBA00022679"/>
    </source>
</evidence>
<evidence type="ECO:0000256" key="2">
    <source>
        <dbReference type="ARBA" id="ARBA00022553"/>
    </source>
</evidence>
<accession>A0A084JQZ5</accession>
<gene>
    <name evidence="9" type="ORF">IO98_03655</name>
</gene>
<dbReference type="OrthoDB" id="9808134at2"/>
<reference evidence="9 10" key="1">
    <citation type="submission" date="2014-07" db="EMBL/GenBank/DDBJ databases">
        <title>Draft genome of Clostridium celerecrescens 152B isolated from sediments associated with methane hydrate from Krishna Godavari basin.</title>
        <authorList>
            <person name="Honkalas V.S."/>
            <person name="Dabir A.P."/>
            <person name="Arora P."/>
            <person name="Dhakephalkar P.K."/>
        </authorList>
    </citation>
    <scope>NUCLEOTIDE SEQUENCE [LARGE SCALE GENOMIC DNA]</scope>
    <source>
        <strain evidence="9 10">152B</strain>
    </source>
</reference>
<keyword evidence="6" id="KW-0418">Kinase</keyword>
<dbReference type="PANTHER" id="PTHR34581">
    <property type="entry name" value="PTS SYSTEM N,N'-DIACETYLCHITOBIOSE-SPECIFIC EIIB COMPONENT"/>
    <property type="match status" value="1"/>
</dbReference>
<keyword evidence="4" id="KW-0808">Transferase</keyword>
<evidence type="ECO:0000313" key="9">
    <source>
        <dbReference type="EMBL" id="KEZ91379.1"/>
    </source>
</evidence>
<dbReference type="Pfam" id="PF02302">
    <property type="entry name" value="PTS_IIB"/>
    <property type="match status" value="1"/>
</dbReference>
<evidence type="ECO:0000256" key="5">
    <source>
        <dbReference type="ARBA" id="ARBA00022683"/>
    </source>
</evidence>
<dbReference type="PROSITE" id="PS51100">
    <property type="entry name" value="PTS_EIIB_TYPE_3"/>
    <property type="match status" value="1"/>
</dbReference>
<comment type="caution">
    <text evidence="9">The sequence shown here is derived from an EMBL/GenBank/DDBJ whole genome shotgun (WGS) entry which is preliminary data.</text>
</comment>
<evidence type="ECO:0000259" key="8">
    <source>
        <dbReference type="PROSITE" id="PS51100"/>
    </source>
</evidence>
<dbReference type="InterPro" id="IPR051819">
    <property type="entry name" value="PTS_sugar-specific_EIIB"/>
</dbReference>
<evidence type="ECO:0000313" key="10">
    <source>
        <dbReference type="Proteomes" id="UP000028525"/>
    </source>
</evidence>
<dbReference type="RefSeq" id="WP_038277964.1">
    <property type="nucleotide sequence ID" value="NZ_JPME01000005.1"/>
</dbReference>
<dbReference type="PANTHER" id="PTHR34581:SF2">
    <property type="entry name" value="PTS SYSTEM N,N'-DIACETYLCHITOBIOSE-SPECIFIC EIIB COMPONENT"/>
    <property type="match status" value="1"/>
</dbReference>
<keyword evidence="3" id="KW-0762">Sugar transport</keyword>
<dbReference type="GO" id="GO:0008982">
    <property type="term" value="F:protein-N(PI)-phosphohistidine-sugar phosphotransferase activity"/>
    <property type="evidence" value="ECO:0007669"/>
    <property type="project" value="InterPro"/>
</dbReference>
<dbReference type="GO" id="GO:0016301">
    <property type="term" value="F:kinase activity"/>
    <property type="evidence" value="ECO:0007669"/>
    <property type="project" value="UniProtKB-KW"/>
</dbReference>